<sequence length="150" mass="16927">MTKEPKLPPEDEDLTEELRRDLENLIEDELAVEDLTANKVAFLRAWLKDDLHRAGDYMRGLGGEIRTLEERTGDWLLDAADPTETAWPNLVRCIRRGQPWALAGERVGAGEELQCLGCGYRAMPPENSQITPCHRCGYGCFRQIEGGLDE</sequence>
<dbReference type="InterPro" id="IPR009912">
    <property type="entry name" value="DUF1451"/>
</dbReference>
<reference evidence="1 2" key="1">
    <citation type="submission" date="2020-08" db="EMBL/GenBank/DDBJ databases">
        <title>Genomic Encyclopedia of Type Strains, Phase III (KMG-III): the genomes of soil and plant-associated and newly described type strains.</title>
        <authorList>
            <person name="Whitman W."/>
        </authorList>
    </citation>
    <scope>NUCLEOTIDE SEQUENCE [LARGE SCALE GENOMIC DNA]</scope>
    <source>
        <strain evidence="1 2">CECT 8799</strain>
    </source>
</reference>
<dbReference type="RefSeq" id="WP_183455585.1">
    <property type="nucleotide sequence ID" value="NZ_JACHWZ010000001.1"/>
</dbReference>
<dbReference type="AlphaFoldDB" id="A0A7W4W7X7"/>
<protein>
    <recommendedName>
        <fullName evidence="3">Zinc-ribbon containing domain-containing protein</fullName>
    </recommendedName>
</protein>
<proteinExistence type="predicted"/>
<evidence type="ECO:0008006" key="3">
    <source>
        <dbReference type="Google" id="ProtNLM"/>
    </source>
</evidence>
<evidence type="ECO:0000313" key="2">
    <source>
        <dbReference type="Proteomes" id="UP000535937"/>
    </source>
</evidence>
<dbReference type="Proteomes" id="UP000535937">
    <property type="component" value="Unassembled WGS sequence"/>
</dbReference>
<evidence type="ECO:0000313" key="1">
    <source>
        <dbReference type="EMBL" id="MBB3059298.1"/>
    </source>
</evidence>
<dbReference type="EMBL" id="JACHWZ010000001">
    <property type="protein sequence ID" value="MBB3059298.1"/>
    <property type="molecule type" value="Genomic_DNA"/>
</dbReference>
<gene>
    <name evidence="1" type="ORF">FHS09_000099</name>
</gene>
<name>A0A7W4W7X7_9GAMM</name>
<accession>A0A7W4W7X7</accession>
<organism evidence="1 2">
    <name type="scientific">Microbulbifer rhizosphaerae</name>
    <dbReference type="NCBI Taxonomy" id="1562603"/>
    <lineage>
        <taxon>Bacteria</taxon>
        <taxon>Pseudomonadati</taxon>
        <taxon>Pseudomonadota</taxon>
        <taxon>Gammaproteobacteria</taxon>
        <taxon>Cellvibrionales</taxon>
        <taxon>Microbulbiferaceae</taxon>
        <taxon>Microbulbifer</taxon>
    </lineage>
</organism>
<comment type="caution">
    <text evidence="1">The sequence shown here is derived from an EMBL/GenBank/DDBJ whole genome shotgun (WGS) entry which is preliminary data.</text>
</comment>
<dbReference type="Pfam" id="PF07295">
    <property type="entry name" value="DUF1451"/>
    <property type="match status" value="1"/>
</dbReference>
<keyword evidence="2" id="KW-1185">Reference proteome</keyword>